<dbReference type="AlphaFoldDB" id="A0A4R7BIU2"/>
<reference evidence="3 4" key="1">
    <citation type="submission" date="2019-03" db="EMBL/GenBank/DDBJ databases">
        <title>Genomic Encyclopedia of Type Strains, Phase IV (KMG-IV): sequencing the most valuable type-strain genomes for metagenomic binning, comparative biology and taxonomic classification.</title>
        <authorList>
            <person name="Goeker M."/>
        </authorList>
    </citation>
    <scope>NUCLEOTIDE SEQUENCE [LARGE SCALE GENOMIC DNA]</scope>
    <source>
        <strain evidence="3 4">DSM 25903</strain>
    </source>
</reference>
<name>A0A4R7BIU2_9HYPH</name>
<dbReference type="Gene3D" id="2.60.120.1440">
    <property type="match status" value="1"/>
</dbReference>
<feature type="domain" description="FecR protein" evidence="1">
    <location>
        <begin position="112"/>
        <end position="203"/>
    </location>
</feature>
<protein>
    <submittedName>
        <fullName evidence="3">FecR family protein</fullName>
    </submittedName>
</protein>
<dbReference type="GO" id="GO:0016989">
    <property type="term" value="F:sigma factor antagonist activity"/>
    <property type="evidence" value="ECO:0007669"/>
    <property type="project" value="TreeGrafter"/>
</dbReference>
<gene>
    <name evidence="3" type="ORF">EV668_4790</name>
</gene>
<dbReference type="InterPro" id="IPR012373">
    <property type="entry name" value="Ferrdict_sens_TM"/>
</dbReference>
<dbReference type="Pfam" id="PF16220">
    <property type="entry name" value="DUF4880"/>
    <property type="match status" value="1"/>
</dbReference>
<dbReference type="RefSeq" id="WP_133774898.1">
    <property type="nucleotide sequence ID" value="NZ_SNZR01000018.1"/>
</dbReference>
<dbReference type="PANTHER" id="PTHR30273:SF2">
    <property type="entry name" value="PROTEIN FECR"/>
    <property type="match status" value="1"/>
</dbReference>
<evidence type="ECO:0000313" key="3">
    <source>
        <dbReference type="EMBL" id="TDR85244.1"/>
    </source>
</evidence>
<keyword evidence="4" id="KW-1185">Reference proteome</keyword>
<dbReference type="InterPro" id="IPR006860">
    <property type="entry name" value="FecR"/>
</dbReference>
<evidence type="ECO:0000313" key="4">
    <source>
        <dbReference type="Proteomes" id="UP000295122"/>
    </source>
</evidence>
<dbReference type="Gene3D" id="3.55.50.30">
    <property type="match status" value="1"/>
</dbReference>
<dbReference type="EMBL" id="SNZR01000018">
    <property type="protein sequence ID" value="TDR85244.1"/>
    <property type="molecule type" value="Genomic_DNA"/>
</dbReference>
<comment type="caution">
    <text evidence="3">The sequence shown here is derived from an EMBL/GenBank/DDBJ whole genome shotgun (WGS) entry which is preliminary data.</text>
</comment>
<feature type="domain" description="FecR N-terminal" evidence="2">
    <location>
        <begin position="15"/>
        <end position="57"/>
    </location>
</feature>
<proteinExistence type="predicted"/>
<evidence type="ECO:0000259" key="2">
    <source>
        <dbReference type="Pfam" id="PF16220"/>
    </source>
</evidence>
<dbReference type="Pfam" id="PF04773">
    <property type="entry name" value="FecR"/>
    <property type="match status" value="1"/>
</dbReference>
<dbReference type="OrthoDB" id="636724at2"/>
<dbReference type="PIRSF" id="PIRSF018266">
    <property type="entry name" value="FecR"/>
    <property type="match status" value="1"/>
</dbReference>
<dbReference type="Proteomes" id="UP000295122">
    <property type="component" value="Unassembled WGS sequence"/>
</dbReference>
<dbReference type="InterPro" id="IPR032623">
    <property type="entry name" value="FecR_N"/>
</dbReference>
<sequence length="319" mass="34030">MTAKQSARIRRRRHEEAADWLFRNRDARHTARDADGFREWLNLHPDNLSAYQAAERLMGEARGVIMKDPALRDLKVAPRPSAAKSVVSSLAALCVAGGLFLALDGPMRLQADVITGAGEMPVVTLADGSTMQLNASSAVAYDFTPARRTVRLLRGQAFFQVARDPRRPFTVEGRGGSTTALGTAFDIRLGDGQTDVTVTEHAVSVAPTGSSRPPIRVEQGQQAAYGQDGSVTEIRPADPLTALAWRRGLLVVDGASLAEVVAEIGRHFAGRIVIAGGALAERRVSGTVSIVDTDAALAFLEQSLGVTATRFGPLIVIRG</sequence>
<accession>A0A4R7BIU2</accession>
<dbReference type="PANTHER" id="PTHR30273">
    <property type="entry name" value="PERIPLASMIC SIGNAL SENSOR AND SIGMA FACTOR ACTIVATOR FECR-RELATED"/>
    <property type="match status" value="1"/>
</dbReference>
<organism evidence="3 4">
    <name type="scientific">Enterovirga rhinocerotis</name>
    <dbReference type="NCBI Taxonomy" id="1339210"/>
    <lineage>
        <taxon>Bacteria</taxon>
        <taxon>Pseudomonadati</taxon>
        <taxon>Pseudomonadota</taxon>
        <taxon>Alphaproteobacteria</taxon>
        <taxon>Hyphomicrobiales</taxon>
        <taxon>Methylobacteriaceae</taxon>
        <taxon>Enterovirga</taxon>
    </lineage>
</organism>
<evidence type="ECO:0000259" key="1">
    <source>
        <dbReference type="Pfam" id="PF04773"/>
    </source>
</evidence>